<proteinExistence type="inferred from homology"/>
<keyword evidence="7 8" id="KW-0408">Iron</keyword>
<dbReference type="Gene3D" id="1.10.760.10">
    <property type="entry name" value="Cytochrome c-like domain"/>
    <property type="match status" value="1"/>
</dbReference>
<reference evidence="12" key="1">
    <citation type="journal article" date="2023" name="Mol. Biol. Evol.">
        <title>Third-Generation Sequencing Reveals the Adaptive Role of the Epigenome in Three Deep-Sea Polychaetes.</title>
        <authorList>
            <person name="Perez M."/>
            <person name="Aroh O."/>
            <person name="Sun Y."/>
            <person name="Lan Y."/>
            <person name="Juniper S.K."/>
            <person name="Young C.R."/>
            <person name="Angers B."/>
            <person name="Qian P.Y."/>
        </authorList>
    </citation>
    <scope>NUCLEOTIDE SEQUENCE</scope>
    <source>
        <strain evidence="12">R07B-5</strain>
    </source>
</reference>
<accession>A0AAD9KZY5</accession>
<dbReference type="AlphaFoldDB" id="A0AAD9KZY5"/>
<dbReference type="Proteomes" id="UP001209878">
    <property type="component" value="Unassembled WGS sequence"/>
</dbReference>
<evidence type="ECO:0000256" key="1">
    <source>
        <dbReference type="ARBA" id="ARBA00004569"/>
    </source>
</evidence>
<dbReference type="InterPro" id="IPR009056">
    <property type="entry name" value="Cyt_c-like_dom"/>
</dbReference>
<dbReference type="InterPro" id="IPR036909">
    <property type="entry name" value="Cyt_c-like_dom_sf"/>
</dbReference>
<comment type="subcellular location">
    <subcellularLocation>
        <location evidence="1">Mitochondrion intermembrane space</location>
    </subcellularLocation>
</comment>
<evidence type="ECO:0000313" key="13">
    <source>
        <dbReference type="Proteomes" id="UP001209878"/>
    </source>
</evidence>
<comment type="function">
    <text evidence="10">Electron carrier protein. The oxidized form of the cytochrome c heme group can accept an electron from the heme group of the cytochrome c1 subunit of cytochrome reductase. Cytochrome c then transfers this electron to the cytochrome oxidase complex, the final protein carrier in the mitochondrial electron-transport chain.</text>
</comment>
<evidence type="ECO:0000256" key="7">
    <source>
        <dbReference type="ARBA" id="ARBA00023004"/>
    </source>
</evidence>
<name>A0AAD9KZY5_RIDPI</name>
<evidence type="ECO:0000256" key="2">
    <source>
        <dbReference type="ARBA" id="ARBA00006488"/>
    </source>
</evidence>
<keyword evidence="4 8" id="KW-0349">Heme</keyword>
<feature type="domain" description="Cytochrome c" evidence="11">
    <location>
        <begin position="2"/>
        <end position="103"/>
    </location>
</feature>
<evidence type="ECO:0000313" key="12">
    <source>
        <dbReference type="EMBL" id="KAK2180410.1"/>
    </source>
</evidence>
<dbReference type="PRINTS" id="PR00604">
    <property type="entry name" value="CYTCHRMECIAB"/>
</dbReference>
<evidence type="ECO:0000256" key="9">
    <source>
        <dbReference type="RuleBase" id="RU004426"/>
    </source>
</evidence>
<keyword evidence="3 10" id="KW-0813">Transport</keyword>
<keyword evidence="6 10" id="KW-0249">Electron transport</keyword>
<keyword evidence="10" id="KW-0496">Mitochondrion</keyword>
<keyword evidence="10" id="KW-0679">Respiratory chain</keyword>
<comment type="PTM">
    <text evidence="10">Binds 1 heme group per subunit.</text>
</comment>
<evidence type="ECO:0000256" key="5">
    <source>
        <dbReference type="ARBA" id="ARBA00022723"/>
    </source>
</evidence>
<dbReference type="EMBL" id="JAODUO010000444">
    <property type="protein sequence ID" value="KAK2180410.1"/>
    <property type="molecule type" value="Genomic_DNA"/>
</dbReference>
<dbReference type="PROSITE" id="PS51007">
    <property type="entry name" value="CYTC"/>
    <property type="match status" value="1"/>
</dbReference>
<keyword evidence="5 8" id="KW-0479">Metal-binding</keyword>
<protein>
    <recommendedName>
        <fullName evidence="11">Cytochrome c domain-containing protein</fullName>
    </recommendedName>
</protein>
<dbReference type="SUPFAM" id="SSF46626">
    <property type="entry name" value="Cytochrome c"/>
    <property type="match status" value="1"/>
</dbReference>
<dbReference type="Pfam" id="PF00034">
    <property type="entry name" value="Cytochrom_C"/>
    <property type="match status" value="1"/>
</dbReference>
<dbReference type="InterPro" id="IPR002327">
    <property type="entry name" value="Cyt_c_1A/1B"/>
</dbReference>
<sequence>MGDVEKGKKLFVQRCASCHNADQGAKHKQGPNLFGMFGNKTGQAPGYTYTDANKNRGIVWDTTTLDTYLENPKKFIPGTKMIFAGLKKKSDRDNLVAYLESRK</sequence>
<dbReference type="FunFam" id="1.10.760.10:FF:000001">
    <property type="entry name" value="Cytochrome c iso-1"/>
    <property type="match status" value="1"/>
</dbReference>
<dbReference type="GO" id="GO:0020037">
    <property type="term" value="F:heme binding"/>
    <property type="evidence" value="ECO:0007669"/>
    <property type="project" value="InterPro"/>
</dbReference>
<dbReference type="GO" id="GO:0009055">
    <property type="term" value="F:electron transfer activity"/>
    <property type="evidence" value="ECO:0007669"/>
    <property type="project" value="InterPro"/>
</dbReference>
<dbReference type="PANTHER" id="PTHR11961">
    <property type="entry name" value="CYTOCHROME C"/>
    <property type="match status" value="1"/>
</dbReference>
<dbReference type="GO" id="GO:0005758">
    <property type="term" value="C:mitochondrial intermembrane space"/>
    <property type="evidence" value="ECO:0007669"/>
    <property type="project" value="UniProtKB-SubCell"/>
</dbReference>
<evidence type="ECO:0000259" key="11">
    <source>
        <dbReference type="PROSITE" id="PS51007"/>
    </source>
</evidence>
<evidence type="ECO:0000256" key="3">
    <source>
        <dbReference type="ARBA" id="ARBA00022448"/>
    </source>
</evidence>
<keyword evidence="13" id="KW-1185">Reference proteome</keyword>
<dbReference type="GO" id="GO:0046872">
    <property type="term" value="F:metal ion binding"/>
    <property type="evidence" value="ECO:0007669"/>
    <property type="project" value="UniProtKB-KW"/>
</dbReference>
<comment type="caution">
    <text evidence="12">The sequence shown here is derived from an EMBL/GenBank/DDBJ whole genome shotgun (WGS) entry which is preliminary data.</text>
</comment>
<comment type="similarity">
    <text evidence="2 9">Belongs to the cytochrome c family.</text>
</comment>
<evidence type="ECO:0000256" key="4">
    <source>
        <dbReference type="ARBA" id="ARBA00022617"/>
    </source>
</evidence>
<evidence type="ECO:0000256" key="6">
    <source>
        <dbReference type="ARBA" id="ARBA00022982"/>
    </source>
</evidence>
<evidence type="ECO:0000256" key="8">
    <source>
        <dbReference type="PROSITE-ProRule" id="PRU00433"/>
    </source>
</evidence>
<gene>
    <name evidence="12" type="ORF">NP493_444g02000</name>
</gene>
<evidence type="ECO:0000256" key="10">
    <source>
        <dbReference type="RuleBase" id="RU004427"/>
    </source>
</evidence>
<organism evidence="12 13">
    <name type="scientific">Ridgeia piscesae</name>
    <name type="common">Tubeworm</name>
    <dbReference type="NCBI Taxonomy" id="27915"/>
    <lineage>
        <taxon>Eukaryota</taxon>
        <taxon>Metazoa</taxon>
        <taxon>Spiralia</taxon>
        <taxon>Lophotrochozoa</taxon>
        <taxon>Annelida</taxon>
        <taxon>Polychaeta</taxon>
        <taxon>Sedentaria</taxon>
        <taxon>Canalipalpata</taxon>
        <taxon>Sabellida</taxon>
        <taxon>Siboglinidae</taxon>
        <taxon>Ridgeia</taxon>
    </lineage>
</organism>